<comment type="caution">
    <text evidence="3">The sequence shown here is derived from an EMBL/GenBank/DDBJ whole genome shotgun (WGS) entry which is preliminary data.</text>
</comment>
<dbReference type="AlphaFoldDB" id="A0A9P6QDY9"/>
<evidence type="ECO:0000313" key="3">
    <source>
        <dbReference type="EMBL" id="KAG0264997.1"/>
    </source>
</evidence>
<evidence type="ECO:0000313" key="4">
    <source>
        <dbReference type="Proteomes" id="UP000807716"/>
    </source>
</evidence>
<keyword evidence="4" id="KW-1185">Reference proteome</keyword>
<feature type="region of interest" description="Disordered" evidence="1">
    <location>
        <begin position="113"/>
        <end position="143"/>
    </location>
</feature>
<name>A0A9P6QDY9_9FUNG</name>
<dbReference type="Proteomes" id="UP000807716">
    <property type="component" value="Unassembled WGS sequence"/>
</dbReference>
<evidence type="ECO:0000256" key="2">
    <source>
        <dbReference type="SAM" id="SignalP"/>
    </source>
</evidence>
<proteinExistence type="predicted"/>
<dbReference type="OrthoDB" id="2440113at2759"/>
<feature type="chain" id="PRO_5040486001" evidence="2">
    <location>
        <begin position="25"/>
        <end position="228"/>
    </location>
</feature>
<keyword evidence="2" id="KW-0732">Signal</keyword>
<reference evidence="3" key="1">
    <citation type="journal article" date="2020" name="Fungal Divers.">
        <title>Resolving the Mortierellaceae phylogeny through synthesis of multi-gene phylogenetics and phylogenomics.</title>
        <authorList>
            <person name="Vandepol N."/>
            <person name="Liber J."/>
            <person name="Desiro A."/>
            <person name="Na H."/>
            <person name="Kennedy M."/>
            <person name="Barry K."/>
            <person name="Grigoriev I.V."/>
            <person name="Miller A.N."/>
            <person name="O'Donnell K."/>
            <person name="Stajich J.E."/>
            <person name="Bonito G."/>
        </authorList>
    </citation>
    <scope>NUCLEOTIDE SEQUENCE</scope>
    <source>
        <strain evidence="3">BC1065</strain>
    </source>
</reference>
<sequence>MKSFVTTGLAILGALSIATTSVKAQLLTTPGMIVRSPYQNMGVYQGGYMAVSFQFQNLTVGGTTVTMAKKDGSGNTTLYTVPDTESKARFLESYDVPATLEVGDYRVSIVAKPGSGTLNPSSSSTPTAPSNLPRSSTGSATAAPTAALAWENDGFVIMAAAPTGANGGPTPPGAPSVYYFAADVRVLSANEKPKNAPSSAMTLTQSAGQIAWKAAAAMGFVALVAVNM</sequence>
<evidence type="ECO:0000256" key="1">
    <source>
        <dbReference type="SAM" id="MobiDB-lite"/>
    </source>
</evidence>
<gene>
    <name evidence="3" type="ORF">DFQ27_000872</name>
</gene>
<accession>A0A9P6QDY9</accession>
<protein>
    <submittedName>
        <fullName evidence="3">Uncharacterized protein</fullName>
    </submittedName>
</protein>
<dbReference type="EMBL" id="JAAAJB010000125">
    <property type="protein sequence ID" value="KAG0264997.1"/>
    <property type="molecule type" value="Genomic_DNA"/>
</dbReference>
<feature type="signal peptide" evidence="2">
    <location>
        <begin position="1"/>
        <end position="24"/>
    </location>
</feature>
<organism evidence="3 4">
    <name type="scientific">Actinomortierella ambigua</name>
    <dbReference type="NCBI Taxonomy" id="1343610"/>
    <lineage>
        <taxon>Eukaryota</taxon>
        <taxon>Fungi</taxon>
        <taxon>Fungi incertae sedis</taxon>
        <taxon>Mucoromycota</taxon>
        <taxon>Mortierellomycotina</taxon>
        <taxon>Mortierellomycetes</taxon>
        <taxon>Mortierellales</taxon>
        <taxon>Mortierellaceae</taxon>
        <taxon>Actinomortierella</taxon>
    </lineage>
</organism>